<proteinExistence type="predicted"/>
<dbReference type="SUPFAM" id="SSF54637">
    <property type="entry name" value="Thioesterase/thiol ester dehydrase-isomerase"/>
    <property type="match status" value="1"/>
</dbReference>
<keyword evidence="1" id="KW-0456">Lyase</keyword>
<protein>
    <submittedName>
        <fullName evidence="3">MaoC family dehydratase</fullName>
    </submittedName>
</protein>
<feature type="domain" description="MaoC-like" evidence="2">
    <location>
        <begin position="6"/>
        <end position="102"/>
    </location>
</feature>
<dbReference type="InterPro" id="IPR029069">
    <property type="entry name" value="HotDog_dom_sf"/>
</dbReference>
<dbReference type="InterPro" id="IPR002539">
    <property type="entry name" value="MaoC-like_dom"/>
</dbReference>
<dbReference type="InterPro" id="IPR050965">
    <property type="entry name" value="UPF0336/Enoyl-CoA_hydratase"/>
</dbReference>
<name>A0A3M8CU37_9BACL</name>
<dbReference type="PANTHER" id="PTHR43437">
    <property type="entry name" value="HYDROXYACYL-THIOESTER DEHYDRATASE TYPE 2, MITOCHONDRIAL-RELATED"/>
    <property type="match status" value="1"/>
</dbReference>
<dbReference type="Gene3D" id="3.10.129.10">
    <property type="entry name" value="Hotdog Thioesterase"/>
    <property type="match status" value="1"/>
</dbReference>
<dbReference type="Pfam" id="PF01575">
    <property type="entry name" value="MaoC_dehydratas"/>
    <property type="match status" value="1"/>
</dbReference>
<evidence type="ECO:0000313" key="4">
    <source>
        <dbReference type="Proteomes" id="UP000281915"/>
    </source>
</evidence>
<dbReference type="GO" id="GO:0004312">
    <property type="term" value="F:fatty acid synthase activity"/>
    <property type="evidence" value="ECO:0007669"/>
    <property type="project" value="InterPro"/>
</dbReference>
<comment type="caution">
    <text evidence="3">The sequence shown here is derived from an EMBL/GenBank/DDBJ whole genome shotgun (WGS) entry which is preliminary data.</text>
</comment>
<organism evidence="3 4">
    <name type="scientific">Brevibacillus panacihumi</name>
    <dbReference type="NCBI Taxonomy" id="497735"/>
    <lineage>
        <taxon>Bacteria</taxon>
        <taxon>Bacillati</taxon>
        <taxon>Bacillota</taxon>
        <taxon>Bacilli</taxon>
        <taxon>Bacillales</taxon>
        <taxon>Paenibacillaceae</taxon>
        <taxon>Brevibacillus</taxon>
    </lineage>
</organism>
<evidence type="ECO:0000259" key="2">
    <source>
        <dbReference type="Pfam" id="PF01575"/>
    </source>
</evidence>
<dbReference type="AlphaFoldDB" id="A0A3M8CU37"/>
<dbReference type="Proteomes" id="UP000281915">
    <property type="component" value="Unassembled WGS sequence"/>
</dbReference>
<dbReference type="PRINTS" id="PR01483">
    <property type="entry name" value="FASYNTHASE"/>
</dbReference>
<dbReference type="GO" id="GO:0019171">
    <property type="term" value="F:(3R)-hydroxyacyl-[acyl-carrier-protein] dehydratase activity"/>
    <property type="evidence" value="ECO:0007669"/>
    <property type="project" value="TreeGrafter"/>
</dbReference>
<dbReference type="CDD" id="cd03449">
    <property type="entry name" value="R_hydratase"/>
    <property type="match status" value="1"/>
</dbReference>
<evidence type="ECO:0000256" key="1">
    <source>
        <dbReference type="ARBA" id="ARBA00023239"/>
    </source>
</evidence>
<dbReference type="GO" id="GO:0005835">
    <property type="term" value="C:fatty acid synthase complex"/>
    <property type="evidence" value="ECO:0007669"/>
    <property type="project" value="InterPro"/>
</dbReference>
<dbReference type="GO" id="GO:0006633">
    <property type="term" value="P:fatty acid biosynthetic process"/>
    <property type="evidence" value="ECO:0007669"/>
    <property type="project" value="InterPro"/>
</dbReference>
<dbReference type="InterPro" id="IPR003965">
    <property type="entry name" value="Fatty_acid_synthase"/>
</dbReference>
<gene>
    <name evidence="3" type="ORF">EDM58_09705</name>
</gene>
<reference evidence="3 4" key="1">
    <citation type="submission" date="2018-10" db="EMBL/GenBank/DDBJ databases">
        <title>Phylogenomics of Brevibacillus.</title>
        <authorList>
            <person name="Dunlap C."/>
        </authorList>
    </citation>
    <scope>NUCLEOTIDE SEQUENCE [LARGE SCALE GENOMIC DNA]</scope>
    <source>
        <strain evidence="3 4">JCM 15085</strain>
    </source>
</reference>
<dbReference type="FunFam" id="3.10.129.10:FF:000042">
    <property type="entry name" value="MaoC domain protein dehydratase"/>
    <property type="match status" value="1"/>
</dbReference>
<accession>A0A3M8CU37</accession>
<dbReference type="PANTHER" id="PTHR43437:SF3">
    <property type="entry name" value="HYDROXYACYL-THIOESTER DEHYDRATASE TYPE 2, MITOCHONDRIAL"/>
    <property type="match status" value="1"/>
</dbReference>
<dbReference type="EMBL" id="RHHT01000019">
    <property type="protein sequence ID" value="RNB79244.1"/>
    <property type="molecule type" value="Genomic_DNA"/>
</dbReference>
<sequence>MAKYEIGQTASFSKTITETDVVTYAGLSGDFNPIHVDREYAKNTRFEQRIAHGLLTTSLLSGVLGMHLPGPGCVYMGQTLRFVKPVFINDTVTATVEVLDFDPEKGNMRLKTECRNQHGELVLEGEAKMRVPREEQGGAA</sequence>
<evidence type="ECO:0000313" key="3">
    <source>
        <dbReference type="EMBL" id="RNB79244.1"/>
    </source>
</evidence>
<dbReference type="RefSeq" id="WP_023557367.1">
    <property type="nucleotide sequence ID" value="NZ_JBCNED010000002.1"/>
</dbReference>